<reference evidence="1" key="1">
    <citation type="submission" date="1998-06" db="EMBL/GenBank/DDBJ databases">
        <title>Structural analysis of putative hypovirulent plasmid, pJTPS1, found in a spontaneous avirulent mutant of Rastonia solanacearum.</title>
        <authorList>
            <person name="Shimizu R."/>
            <person name="Akaishi K."/>
            <person name="Negishi H."/>
            <person name="Tanaka H."/>
            <person name="Ichinose Y."/>
            <person name="Shiraishi T."/>
            <person name="Yamada T."/>
        </authorList>
    </citation>
    <scope>NUCLEOTIDE SEQUENCE</scope>
    <source>
        <strain evidence="1">M4S</strain>
        <plasmid evidence="1">pJTPS1</plasmid>
    </source>
</reference>
<protein>
    <submittedName>
        <fullName evidence="1">Uncharacterized protein</fullName>
    </submittedName>
</protein>
<dbReference type="EMBL" id="AB015669">
    <property type="protein sequence ID" value="BAA32220.1"/>
    <property type="molecule type" value="Genomic_DNA"/>
</dbReference>
<sequence>MRSRRPWTRLAWTCSPSSGRGRPSRFCRRSSIRSNEKVTKNIKAVRIAGLFCVQRRECPRRSRSR</sequence>
<accession>O82962</accession>
<geneLocation type="plasmid" evidence="1">
    <name>pJTPS1</name>
</geneLocation>
<proteinExistence type="predicted"/>
<organism evidence="1">
    <name type="scientific">Ralstonia solanacearum</name>
    <name type="common">Pseudomonas solanacearum</name>
    <dbReference type="NCBI Taxonomy" id="305"/>
    <lineage>
        <taxon>Bacteria</taxon>
        <taxon>Pseudomonadati</taxon>
        <taxon>Pseudomonadota</taxon>
        <taxon>Betaproteobacteria</taxon>
        <taxon>Burkholderiales</taxon>
        <taxon>Burkholderiaceae</taxon>
        <taxon>Ralstonia</taxon>
        <taxon>Ralstonia solanacearum species complex</taxon>
    </lineage>
</organism>
<name>O82962_RALSL</name>
<evidence type="ECO:0000313" key="1">
    <source>
        <dbReference type="EMBL" id="BAA32220.1"/>
    </source>
</evidence>
<keyword evidence="1" id="KW-0614">Plasmid</keyword>
<dbReference type="AlphaFoldDB" id="O82962"/>